<evidence type="ECO:0000313" key="2">
    <source>
        <dbReference type="Proteomes" id="UP001163835"/>
    </source>
</evidence>
<comment type="caution">
    <text evidence="1">The sequence shown here is derived from an EMBL/GenBank/DDBJ whole genome shotgun (WGS) entry which is preliminary data.</text>
</comment>
<proteinExistence type="predicted"/>
<gene>
    <name evidence="1" type="ORF">F5876DRAFT_69898</name>
</gene>
<organism evidence="1 2">
    <name type="scientific">Lentinula aff. lateritia</name>
    <dbReference type="NCBI Taxonomy" id="2804960"/>
    <lineage>
        <taxon>Eukaryota</taxon>
        <taxon>Fungi</taxon>
        <taxon>Dikarya</taxon>
        <taxon>Basidiomycota</taxon>
        <taxon>Agaricomycotina</taxon>
        <taxon>Agaricomycetes</taxon>
        <taxon>Agaricomycetidae</taxon>
        <taxon>Agaricales</taxon>
        <taxon>Marasmiineae</taxon>
        <taxon>Omphalotaceae</taxon>
        <taxon>Lentinula</taxon>
    </lineage>
</organism>
<evidence type="ECO:0000313" key="1">
    <source>
        <dbReference type="EMBL" id="KAJ3805321.1"/>
    </source>
</evidence>
<keyword evidence="2" id="KW-1185">Reference proteome</keyword>
<sequence length="653" mass="72598">MPSTPIDAASGTSSSAYLWLEFHGDPEQWLSIANQIKQSTTLTVALLELNLLDNHYQQELDCQELWEFHQCQPLFPGSVVPLSPPLAHGPSPLPPPSIPKKQKRPVKLNPGSKGSSGLRRQVVPSGSSEQFAPPNTVEDLFRMRIKTPSKQQCSQEPLRPYPRSQATSALKAENDRLKAEVEELRTLLTQAQGQNSTLTSLLCDTSSSLDLCSKELEASRRSLEEVAVEHEEYQRVLTQFQAIEAELPEPPSEDILIRFYIAQSEVGISKEVARKQKQEIAELRKQVADVEQHSFDAYAELDSANACAMQQRDRLEELEDMVCQYRDRAHVAKGLIRQYPEDKGLNEVELPSLSELQRKLDASEALHAGFVDARPDSVEPPLQIPLPPTPTLDHLPVVPAMDSIMVTWERLIVNYIRDMIDPPGPRYRFPTSLESLGSAGEPITATEDDEDTPMVGDEPPVPPSIEGSTEIGPRGEVTALEEGQDEEFLVENPEDSSSHVSKLQFVLFKIIHIVTNIEMDSSQLLEYLAKLSVPAMPPPPPTPVVHCTGSSGPSSMSIKEILISLGDLLACTGFFNCSKTCVIRRDKEKIQIVTQGDTCTKLVKVAVEFCVPQIVVYSITQSMYECKFDELMLRPYAFRCVPAPLKIKLQIMS</sequence>
<protein>
    <submittedName>
        <fullName evidence="1">Uncharacterized protein</fullName>
    </submittedName>
</protein>
<dbReference type="EMBL" id="MU795622">
    <property type="protein sequence ID" value="KAJ3805321.1"/>
    <property type="molecule type" value="Genomic_DNA"/>
</dbReference>
<accession>A0ACC1TL41</accession>
<dbReference type="Proteomes" id="UP001163835">
    <property type="component" value="Unassembled WGS sequence"/>
</dbReference>
<reference evidence="1" key="1">
    <citation type="submission" date="2022-09" db="EMBL/GenBank/DDBJ databases">
        <title>A Global Phylogenomic Analysis of the Shiitake Genus Lentinula.</title>
        <authorList>
            <consortium name="DOE Joint Genome Institute"/>
            <person name="Sierra-Patev S."/>
            <person name="Min B."/>
            <person name="Naranjo-Ortiz M."/>
            <person name="Looney B."/>
            <person name="Konkel Z."/>
            <person name="Slot J.C."/>
            <person name="Sakamoto Y."/>
            <person name="Steenwyk J.L."/>
            <person name="Rokas A."/>
            <person name="Carro J."/>
            <person name="Camarero S."/>
            <person name="Ferreira P."/>
            <person name="Molpeceres G."/>
            <person name="Ruiz-Duenas F.J."/>
            <person name="Serrano A."/>
            <person name="Henrissat B."/>
            <person name="Drula E."/>
            <person name="Hughes K.W."/>
            <person name="Mata J.L."/>
            <person name="Ishikawa N.K."/>
            <person name="Vargas-Isla R."/>
            <person name="Ushijima S."/>
            <person name="Smith C.A."/>
            <person name="Ahrendt S."/>
            <person name="Andreopoulos W."/>
            <person name="He G."/>
            <person name="Labutti K."/>
            <person name="Lipzen A."/>
            <person name="Ng V."/>
            <person name="Riley R."/>
            <person name="Sandor L."/>
            <person name="Barry K."/>
            <person name="Martinez A.T."/>
            <person name="Xiao Y."/>
            <person name="Gibbons J.G."/>
            <person name="Terashima K."/>
            <person name="Grigoriev I.V."/>
            <person name="Hibbett D.S."/>
        </authorList>
    </citation>
    <scope>NUCLEOTIDE SEQUENCE</scope>
    <source>
        <strain evidence="1">TMI1499</strain>
    </source>
</reference>
<name>A0ACC1TL41_9AGAR</name>